<feature type="domain" description="N-acetyltransferase" evidence="3">
    <location>
        <begin position="1"/>
        <end position="136"/>
    </location>
</feature>
<keyword evidence="1" id="KW-0808">Transferase</keyword>
<dbReference type="SUPFAM" id="SSF55729">
    <property type="entry name" value="Acyl-CoA N-acyltransferases (Nat)"/>
    <property type="match status" value="2"/>
</dbReference>
<evidence type="ECO:0000313" key="5">
    <source>
        <dbReference type="Proteomes" id="UP000636793"/>
    </source>
</evidence>
<accession>A0A916T412</accession>
<evidence type="ECO:0000256" key="1">
    <source>
        <dbReference type="ARBA" id="ARBA00022679"/>
    </source>
</evidence>
<reference evidence="4" key="2">
    <citation type="submission" date="2020-09" db="EMBL/GenBank/DDBJ databases">
        <authorList>
            <person name="Sun Q."/>
            <person name="Zhou Y."/>
        </authorList>
    </citation>
    <scope>NUCLEOTIDE SEQUENCE</scope>
    <source>
        <strain evidence="4">CGMCC 1.15085</strain>
    </source>
</reference>
<dbReference type="PANTHER" id="PTHR43877">
    <property type="entry name" value="AMINOALKYLPHOSPHONATE N-ACETYLTRANSFERASE-RELATED-RELATED"/>
    <property type="match status" value="1"/>
</dbReference>
<comment type="caution">
    <text evidence="4">The sequence shown here is derived from an EMBL/GenBank/DDBJ whole genome shotgun (WGS) entry which is preliminary data.</text>
</comment>
<reference evidence="4" key="1">
    <citation type="journal article" date="2014" name="Int. J. Syst. Evol. Microbiol.">
        <title>Complete genome sequence of Corynebacterium casei LMG S-19264T (=DSM 44701T), isolated from a smear-ripened cheese.</title>
        <authorList>
            <consortium name="US DOE Joint Genome Institute (JGI-PGF)"/>
            <person name="Walter F."/>
            <person name="Albersmeier A."/>
            <person name="Kalinowski J."/>
            <person name="Ruckert C."/>
        </authorList>
    </citation>
    <scope>NUCLEOTIDE SEQUENCE</scope>
    <source>
        <strain evidence="4">CGMCC 1.15085</strain>
    </source>
</reference>
<keyword evidence="5" id="KW-1185">Reference proteome</keyword>
<evidence type="ECO:0000259" key="3">
    <source>
        <dbReference type="PROSITE" id="PS51186"/>
    </source>
</evidence>
<dbReference type="PANTHER" id="PTHR43877:SF1">
    <property type="entry name" value="ACETYLTRANSFERASE"/>
    <property type="match status" value="1"/>
</dbReference>
<evidence type="ECO:0000256" key="2">
    <source>
        <dbReference type="ARBA" id="ARBA00023315"/>
    </source>
</evidence>
<gene>
    <name evidence="4" type="ORF">GCM10011492_18370</name>
</gene>
<dbReference type="InterPro" id="IPR050832">
    <property type="entry name" value="Bact_Acetyltransf"/>
</dbReference>
<dbReference type="Pfam" id="PF13508">
    <property type="entry name" value="Acetyltransf_7"/>
    <property type="match status" value="1"/>
</dbReference>
<dbReference type="InterPro" id="IPR016181">
    <property type="entry name" value="Acyl_CoA_acyltransferase"/>
</dbReference>
<protein>
    <submittedName>
        <fullName evidence="4">N-acetyltransferase</fullName>
    </submittedName>
</protein>
<dbReference type="AlphaFoldDB" id="A0A916T412"/>
<feature type="domain" description="N-acetyltransferase" evidence="3">
    <location>
        <begin position="147"/>
        <end position="285"/>
    </location>
</feature>
<dbReference type="GO" id="GO:0016747">
    <property type="term" value="F:acyltransferase activity, transferring groups other than amino-acyl groups"/>
    <property type="evidence" value="ECO:0007669"/>
    <property type="project" value="InterPro"/>
</dbReference>
<dbReference type="EMBL" id="BMHI01000003">
    <property type="protein sequence ID" value="GGB28465.1"/>
    <property type="molecule type" value="Genomic_DNA"/>
</dbReference>
<dbReference type="CDD" id="cd04301">
    <property type="entry name" value="NAT_SF"/>
    <property type="match status" value="1"/>
</dbReference>
<organism evidence="4 5">
    <name type="scientific">Flexivirga endophytica</name>
    <dbReference type="NCBI Taxonomy" id="1849103"/>
    <lineage>
        <taxon>Bacteria</taxon>
        <taxon>Bacillati</taxon>
        <taxon>Actinomycetota</taxon>
        <taxon>Actinomycetes</taxon>
        <taxon>Micrococcales</taxon>
        <taxon>Dermacoccaceae</taxon>
        <taxon>Flexivirga</taxon>
    </lineage>
</organism>
<name>A0A916T412_9MICO</name>
<dbReference type="PROSITE" id="PS51186">
    <property type="entry name" value="GNAT"/>
    <property type="match status" value="2"/>
</dbReference>
<evidence type="ECO:0000313" key="4">
    <source>
        <dbReference type="EMBL" id="GGB28465.1"/>
    </source>
</evidence>
<dbReference type="Gene3D" id="3.40.630.30">
    <property type="match status" value="1"/>
</dbReference>
<dbReference type="InterPro" id="IPR000182">
    <property type="entry name" value="GNAT_dom"/>
</dbReference>
<proteinExistence type="predicted"/>
<dbReference type="Proteomes" id="UP000636793">
    <property type="component" value="Unassembled WGS sequence"/>
</dbReference>
<sequence length="285" mass="30873">MAALRRVVFPYKLMPAAMVRRSITRHQPEERSLAMVAEAGGSIVGWGTARLNIWTSVAGQSNISVLVDPEHRGRGIGSALVECFHDHLAAAGAARTQVFARQDSAAFAQRRGYEVTRTMHYAGVPLTDLPPQPDAPAGVRVHAYDDAELDPHAVYTAEMLASADEPGDAPLDSIDYDRWLTDFWNNPSIDRTLSTAAVSGDEVLAFTIVETDGERLWSAFSGTVPQHRGRGLSKLVKSAALHRAAAHGVSRAFTSNDDRNGPMLAVNDSLGYRRVATEKGLSRTL</sequence>
<keyword evidence="2" id="KW-0012">Acyltransferase</keyword>